<dbReference type="GeneID" id="96779212"/>
<name>A0A6I2UHR4_9FIRM</name>
<dbReference type="EMBL" id="VUNR01000019">
    <property type="protein sequence ID" value="MSU09275.1"/>
    <property type="molecule type" value="Genomic_DNA"/>
</dbReference>
<keyword evidence="1" id="KW-0812">Transmembrane</keyword>
<accession>A0A6I2UHR4</accession>
<dbReference type="InterPro" id="IPR018770">
    <property type="entry name" value="ChloroindolylP_hydrolase"/>
</dbReference>
<evidence type="ECO:0000313" key="2">
    <source>
        <dbReference type="EMBL" id="MSU09275.1"/>
    </source>
</evidence>
<feature type="transmembrane region" description="Helical" evidence="1">
    <location>
        <begin position="6"/>
        <end position="26"/>
    </location>
</feature>
<evidence type="ECO:0000313" key="3">
    <source>
        <dbReference type="Proteomes" id="UP000433181"/>
    </source>
</evidence>
<keyword evidence="1" id="KW-1133">Transmembrane helix</keyword>
<dbReference type="RefSeq" id="WP_154407446.1">
    <property type="nucleotide sequence ID" value="NZ_VUNR01000019.1"/>
</dbReference>
<sequence>MNGDFSFTFFIFLILASIGGFCMAYAENLEKQKEKEKDTVKQNTSKEDKDNYFDELYKTMIINTSKFNELIKKYQTINYGPTDTELISNLKKMETITEAIINEVERDESTKKQKLRLARDFINYYQSKSIYFLDSLCNLISSGVENSKFENTIRSITKTLYDFGNEYEKQYCKIMEIEIAKIESEIKVINMNETYTKD</sequence>
<keyword evidence="3" id="KW-1185">Reference proteome</keyword>
<dbReference type="Proteomes" id="UP000433181">
    <property type="component" value="Unassembled WGS sequence"/>
</dbReference>
<dbReference type="Pfam" id="PF10112">
    <property type="entry name" value="Halogen_Hydrol"/>
    <property type="match status" value="1"/>
</dbReference>
<reference evidence="2 3" key="1">
    <citation type="submission" date="2019-08" db="EMBL/GenBank/DDBJ databases">
        <title>In-depth cultivation of the pig gut microbiome towards novel bacterial diversity and tailored functional studies.</title>
        <authorList>
            <person name="Wylensek D."/>
            <person name="Hitch T.C.A."/>
            <person name="Clavel T."/>
        </authorList>
    </citation>
    <scope>NUCLEOTIDE SEQUENCE [LARGE SCALE GENOMIC DNA]</scope>
    <source>
        <strain evidence="2 3">WCA-693-APC-5D-A</strain>
    </source>
</reference>
<organism evidence="2 3">
    <name type="scientific">Anaerovibrio slackiae</name>
    <dbReference type="NCBI Taxonomy" id="2652309"/>
    <lineage>
        <taxon>Bacteria</taxon>
        <taxon>Bacillati</taxon>
        <taxon>Bacillota</taxon>
        <taxon>Negativicutes</taxon>
        <taxon>Selenomonadales</taxon>
        <taxon>Selenomonadaceae</taxon>
        <taxon>Anaerovibrio</taxon>
    </lineage>
</organism>
<comment type="caution">
    <text evidence="2">The sequence shown here is derived from an EMBL/GenBank/DDBJ whole genome shotgun (WGS) entry which is preliminary data.</text>
</comment>
<keyword evidence="1" id="KW-0472">Membrane</keyword>
<evidence type="ECO:0008006" key="4">
    <source>
        <dbReference type="Google" id="ProtNLM"/>
    </source>
</evidence>
<evidence type="ECO:0000256" key="1">
    <source>
        <dbReference type="SAM" id="Phobius"/>
    </source>
</evidence>
<proteinExistence type="predicted"/>
<protein>
    <recommendedName>
        <fullName evidence="4">5-bromo-4-chloroindolyl phosphate hydrolysis protein</fullName>
    </recommendedName>
</protein>
<dbReference type="AlphaFoldDB" id="A0A6I2UHR4"/>
<gene>
    <name evidence="2" type="ORF">FYJ84_09785</name>
</gene>